<evidence type="ECO:0000256" key="4">
    <source>
        <dbReference type="SAM" id="MobiDB-lite"/>
    </source>
</evidence>
<dbReference type="InterPro" id="IPR035892">
    <property type="entry name" value="C2_domain_sf"/>
</dbReference>
<dbReference type="RefSeq" id="XP_004345668.2">
    <property type="nucleotide sequence ID" value="XM_004345618.2"/>
</dbReference>
<dbReference type="Gene3D" id="1.10.506.10">
    <property type="entry name" value="GTPase Activation - p120gap, domain 1"/>
    <property type="match status" value="2"/>
</dbReference>
<dbReference type="PROSITE" id="PS00509">
    <property type="entry name" value="RAS_GTPASE_ACTIV_1"/>
    <property type="match status" value="1"/>
</dbReference>
<dbReference type="SMART" id="SM00109">
    <property type="entry name" value="C1"/>
    <property type="match status" value="2"/>
</dbReference>
<evidence type="ECO:0000313" key="9">
    <source>
        <dbReference type="Proteomes" id="UP000008743"/>
    </source>
</evidence>
<dbReference type="Proteomes" id="UP000008743">
    <property type="component" value="Unassembled WGS sequence"/>
</dbReference>
<feature type="region of interest" description="Disordered" evidence="4">
    <location>
        <begin position="792"/>
        <end position="811"/>
    </location>
</feature>
<dbReference type="AlphaFoldDB" id="A0A0D2UKS4"/>
<feature type="domain" description="Ras-GAP" evidence="6">
    <location>
        <begin position="477"/>
        <end position="671"/>
    </location>
</feature>
<evidence type="ECO:0000256" key="3">
    <source>
        <dbReference type="ARBA" id="ARBA00022833"/>
    </source>
</evidence>
<dbReference type="InterPro" id="IPR001936">
    <property type="entry name" value="RasGAP_dom"/>
</dbReference>
<dbReference type="InterPro" id="IPR046349">
    <property type="entry name" value="C1-like_sf"/>
</dbReference>
<dbReference type="InParanoid" id="A0A0D2UKS4"/>
<dbReference type="InterPro" id="IPR002219">
    <property type="entry name" value="PKC_DAG/PE"/>
</dbReference>
<feature type="domain" description="Phorbol-ester/DAG-type" evidence="7">
    <location>
        <begin position="382"/>
        <end position="430"/>
    </location>
</feature>
<evidence type="ECO:0000259" key="5">
    <source>
        <dbReference type="PROSITE" id="PS50004"/>
    </source>
</evidence>
<dbReference type="CDD" id="cd20826">
    <property type="entry name" value="C1_TNS2-like"/>
    <property type="match status" value="1"/>
</dbReference>
<dbReference type="InterPro" id="IPR023152">
    <property type="entry name" value="RasGAP_CS"/>
</dbReference>
<evidence type="ECO:0000313" key="8">
    <source>
        <dbReference type="EMBL" id="KJE95651.1"/>
    </source>
</evidence>
<evidence type="ECO:0000256" key="2">
    <source>
        <dbReference type="ARBA" id="ARBA00022723"/>
    </source>
</evidence>
<evidence type="ECO:0000259" key="7">
    <source>
        <dbReference type="PROSITE" id="PS50081"/>
    </source>
</evidence>
<feature type="domain" description="Phorbol-ester/DAG-type" evidence="7">
    <location>
        <begin position="282"/>
        <end position="332"/>
    </location>
</feature>
<dbReference type="Pfam" id="PF00168">
    <property type="entry name" value="C2"/>
    <property type="match status" value="2"/>
</dbReference>
<dbReference type="PROSITE" id="PS50018">
    <property type="entry name" value="RAS_GTPASE_ACTIV_2"/>
    <property type="match status" value="1"/>
</dbReference>
<dbReference type="CDD" id="cd05128">
    <property type="entry name" value="RasGAP_GAP1_like"/>
    <property type="match status" value="1"/>
</dbReference>
<dbReference type="Gene3D" id="2.60.40.150">
    <property type="entry name" value="C2 domain"/>
    <property type="match status" value="2"/>
</dbReference>
<evidence type="ECO:0000259" key="6">
    <source>
        <dbReference type="PROSITE" id="PS50018"/>
    </source>
</evidence>
<dbReference type="Pfam" id="PF00130">
    <property type="entry name" value="C1_1"/>
    <property type="match status" value="2"/>
</dbReference>
<dbReference type="SMART" id="SM00239">
    <property type="entry name" value="C2"/>
    <property type="match status" value="2"/>
</dbReference>
<dbReference type="GO" id="GO:0005096">
    <property type="term" value="F:GTPase activator activity"/>
    <property type="evidence" value="ECO:0007669"/>
    <property type="project" value="UniProtKB-KW"/>
</dbReference>
<gene>
    <name evidence="8" type="ORF">CAOG_006078</name>
</gene>
<proteinExistence type="predicted"/>
<protein>
    <submittedName>
        <fullName evidence="8">RAS p21 protein activator 3</fullName>
    </submittedName>
</protein>
<dbReference type="GO" id="GO:0046872">
    <property type="term" value="F:metal ion binding"/>
    <property type="evidence" value="ECO:0007669"/>
    <property type="project" value="UniProtKB-KW"/>
</dbReference>
<dbReference type="SMART" id="SM00323">
    <property type="entry name" value="RasGAP"/>
    <property type="match status" value="1"/>
</dbReference>
<dbReference type="PROSITE" id="PS50081">
    <property type="entry name" value="ZF_DAG_PE_2"/>
    <property type="match status" value="2"/>
</dbReference>
<dbReference type="SUPFAM" id="SSF57889">
    <property type="entry name" value="Cysteine-rich domain"/>
    <property type="match status" value="2"/>
</dbReference>
<name>A0A0D2UKS4_CAPO3</name>
<keyword evidence="9" id="KW-1185">Reference proteome</keyword>
<keyword evidence="3" id="KW-0862">Zinc</keyword>
<dbReference type="CDD" id="cd00030">
    <property type="entry name" value="C2"/>
    <property type="match status" value="1"/>
</dbReference>
<dbReference type="SUPFAM" id="SSF49562">
    <property type="entry name" value="C2 domain (Calcium/lipid-binding domain, CaLB)"/>
    <property type="match status" value="2"/>
</dbReference>
<dbReference type="Pfam" id="PF00616">
    <property type="entry name" value="RasGAP"/>
    <property type="match status" value="1"/>
</dbReference>
<dbReference type="STRING" id="595528.A0A0D2UKS4"/>
<dbReference type="PANTHER" id="PTHR10194">
    <property type="entry name" value="RAS GTPASE-ACTIVATING PROTEINS"/>
    <property type="match status" value="1"/>
</dbReference>
<feature type="domain" description="C2" evidence="5">
    <location>
        <begin position="1"/>
        <end position="118"/>
    </location>
</feature>
<dbReference type="eggNOG" id="KOG4236">
    <property type="taxonomic scope" value="Eukaryota"/>
</dbReference>
<keyword evidence="2" id="KW-0479">Metal-binding</keyword>
<accession>A0A0D2UKS4</accession>
<feature type="domain" description="C2" evidence="5">
    <location>
        <begin position="129"/>
        <end position="257"/>
    </location>
</feature>
<dbReference type="eggNOG" id="KOG2059">
    <property type="taxonomic scope" value="Eukaryota"/>
</dbReference>
<evidence type="ECO:0000256" key="1">
    <source>
        <dbReference type="ARBA" id="ARBA00022468"/>
    </source>
</evidence>
<dbReference type="PRINTS" id="PR00008">
    <property type="entry name" value="DAGPEDOMAIN"/>
</dbReference>
<dbReference type="Gene3D" id="3.30.60.20">
    <property type="match status" value="2"/>
</dbReference>
<dbReference type="PROSITE" id="PS50004">
    <property type="entry name" value="C2"/>
    <property type="match status" value="2"/>
</dbReference>
<dbReference type="SUPFAM" id="SSF48350">
    <property type="entry name" value="GTPase activation domain, GAP"/>
    <property type="match status" value="1"/>
</dbReference>
<dbReference type="PhylomeDB" id="A0A0D2UKS4"/>
<dbReference type="PANTHER" id="PTHR10194:SF60">
    <property type="entry name" value="RAS GTPASE-ACTIVATING PROTEIN RASKOL"/>
    <property type="match status" value="1"/>
</dbReference>
<sequence length="945" mass="105735">MASPLMRSATQREHGAHIRKDHNLWVSVVEAKNLDIDDRCSTYCLLKINNQERGRTKTVKKNQAPLYNDDYTFNLSDTFKELSVVVWNEQKRGDKPLGQLHIPKDFLASDHLQHEEWFTIEPALDEGSVKGSATLEVIYTRGAGPDDADKVTVVVVSAKDLISKDANGLSDPFAVLHLLPDPEFETTQKTKLKKETLAPVFNEMFNYSIPKKGGMPKYRCLFFTLWDWDRFGENDFLGQVLIDFEDLFRVNPNDNPIKYNESHTLLPKTVIDPMAAAPAARDHKFSIHSYKSPTWCYVCSGFLYGLARQGVKCKDCGFNCHEKCVMQVPSNCRGDKMKRIKKMSKGLLSHKITSQQAYVLEVQDDLLKALALGPQAPGRAKPHLFEPKFFKQPSNCGHCYSSMWMVEGAQCTHCGLNCHEKCKINIPALCGTVGQVRIKYKYTDDPVLSLSTYLPLYEVLPEQDYYIIMLLQAASNQKEDVARCLVRIFEGQGNALTFLNTMARKEVTSTADPNTIFRGNSLATKAFDAYLKLHGMPYLHSVLKPIISSIVFDNVNCEVDETRLDKGEDLSKNWKNLKAIVSRTFDAVLGSATSCPFEFRVLFGHLRELVQKQFPTDAVIPYTAISGFIFLRFFCPAILGPQLFEMMDDLPSPRIGRTLTLVAKTLQNLANLVEFGGKEPFMVKMNELIVKRRDDMKAFLDKLSTPVTVASAPNAKIDLEVELSRLYRFFLQCRDKMHVAHKERGQNAPGKKEVERIPSWDPRYKESKQPENQVTFVRFLDVLEDLTRKHKVAVSQDSEASSPAPLTPRSRLSGLLGQNQSAILQEVTESLLRTARQALSSLANSDGVEEALDSVKPLLVSAHQMVLIAEFALPDITAEGTNQAKVALELFSAHIPKIAGVLKNVAVGEGADFNVQNVVAGMTPVIKELGVLASNLNSAVAHLPV</sequence>
<reference evidence="9" key="1">
    <citation type="submission" date="2011-02" db="EMBL/GenBank/DDBJ databases">
        <title>The Genome Sequence of Capsaspora owczarzaki ATCC 30864.</title>
        <authorList>
            <person name="Russ C."/>
            <person name="Cuomo C."/>
            <person name="Burger G."/>
            <person name="Gray M.W."/>
            <person name="Holland P.W.H."/>
            <person name="King N."/>
            <person name="Lang F.B.F."/>
            <person name="Roger A.J."/>
            <person name="Ruiz-Trillo I."/>
            <person name="Young S.K."/>
            <person name="Zeng Q."/>
            <person name="Gargeya S."/>
            <person name="Alvarado L."/>
            <person name="Berlin A."/>
            <person name="Chapman S.B."/>
            <person name="Chen Z."/>
            <person name="Freedman E."/>
            <person name="Gellesch M."/>
            <person name="Goldberg J."/>
            <person name="Griggs A."/>
            <person name="Gujja S."/>
            <person name="Heilman E."/>
            <person name="Heiman D."/>
            <person name="Howarth C."/>
            <person name="Mehta T."/>
            <person name="Neiman D."/>
            <person name="Pearson M."/>
            <person name="Roberts A."/>
            <person name="Saif S."/>
            <person name="Shea T."/>
            <person name="Shenoy N."/>
            <person name="Sisk P."/>
            <person name="Stolte C."/>
            <person name="Sykes S."/>
            <person name="White J."/>
            <person name="Yandava C."/>
            <person name="Haas B."/>
            <person name="Nusbaum C."/>
            <person name="Birren B."/>
        </authorList>
    </citation>
    <scope>NUCLEOTIDE SEQUENCE</scope>
    <source>
        <strain evidence="9">ATCC 30864</strain>
    </source>
</reference>
<dbReference type="InterPro" id="IPR008936">
    <property type="entry name" value="Rho_GTPase_activation_prot"/>
</dbReference>
<dbReference type="InterPro" id="IPR020454">
    <property type="entry name" value="DAG/PE-bd"/>
</dbReference>
<dbReference type="InterPro" id="IPR000008">
    <property type="entry name" value="C2_dom"/>
</dbReference>
<dbReference type="FunFam" id="3.30.60.20:FF:000025">
    <property type="entry name" value="Chimaerin"/>
    <property type="match status" value="1"/>
</dbReference>
<dbReference type="PROSITE" id="PS00479">
    <property type="entry name" value="ZF_DAG_PE_1"/>
    <property type="match status" value="2"/>
</dbReference>
<dbReference type="EMBL" id="KE346369">
    <property type="protein sequence ID" value="KJE95651.1"/>
    <property type="molecule type" value="Genomic_DNA"/>
</dbReference>
<organism evidence="8 9">
    <name type="scientific">Capsaspora owczarzaki (strain ATCC 30864)</name>
    <dbReference type="NCBI Taxonomy" id="595528"/>
    <lineage>
        <taxon>Eukaryota</taxon>
        <taxon>Filasterea</taxon>
        <taxon>Capsaspora</taxon>
    </lineage>
</organism>
<keyword evidence="1" id="KW-0343">GTPase activation</keyword>
<dbReference type="OrthoDB" id="775356at2759"/>
<dbReference type="InterPro" id="IPR039360">
    <property type="entry name" value="Ras_GTPase"/>
</dbReference>
<feature type="region of interest" description="Disordered" evidence="4">
    <location>
        <begin position="741"/>
        <end position="766"/>
    </location>
</feature>